<reference evidence="2" key="1">
    <citation type="journal article" date="2005" name="Environ. Microbiol.">
        <title>Genetic and functional properties of uncultivated thermophilic crenarchaeotes from a subsurface gold mine as revealed by analysis of genome fragments.</title>
        <authorList>
            <person name="Nunoura T."/>
            <person name="Hirayama H."/>
            <person name="Takami H."/>
            <person name="Oida H."/>
            <person name="Nishi S."/>
            <person name="Shimamura S."/>
            <person name="Suzuki Y."/>
            <person name="Inagaki F."/>
            <person name="Takai K."/>
            <person name="Nealson K.H."/>
            <person name="Horikoshi K."/>
        </authorList>
    </citation>
    <scope>NUCLEOTIDE SEQUENCE</scope>
</reference>
<gene>
    <name evidence="1" type="ORF">HGMM_F35B12C31</name>
    <name evidence="2" type="ORF">HGMM_F54G04C20</name>
</gene>
<dbReference type="Gene3D" id="2.40.70.10">
    <property type="entry name" value="Acid Proteases"/>
    <property type="match status" value="1"/>
</dbReference>
<name>H5SPU3_9BACT</name>
<evidence type="ECO:0000313" key="2">
    <source>
        <dbReference type="EMBL" id="BAL58179.1"/>
    </source>
</evidence>
<protein>
    <submittedName>
        <fullName evidence="2">Hypothetical conserved protein</fullName>
    </submittedName>
</protein>
<reference evidence="2" key="2">
    <citation type="journal article" date="2012" name="PLoS ONE">
        <title>A Deeply Branching Thermophilic Bacterium with an Ancient Acetyl-CoA Pathway Dominates a Subsurface Ecosystem.</title>
        <authorList>
            <person name="Takami H."/>
            <person name="Noguchi H."/>
            <person name="Takaki Y."/>
            <person name="Uchiyama I."/>
            <person name="Toyoda A."/>
            <person name="Nishi S."/>
            <person name="Chee G.-J."/>
            <person name="Arai W."/>
            <person name="Nunoura T."/>
            <person name="Itoh T."/>
            <person name="Hattori M."/>
            <person name="Takai K."/>
        </authorList>
    </citation>
    <scope>NUCLEOTIDE SEQUENCE</scope>
</reference>
<organism evidence="2">
    <name type="scientific">uncultured Acetothermia bacterium</name>
    <dbReference type="NCBI Taxonomy" id="236499"/>
    <lineage>
        <taxon>Bacteria</taxon>
        <taxon>Candidatus Bipolaricaulota</taxon>
        <taxon>environmental samples</taxon>
    </lineage>
</organism>
<sequence>MGEVRIKVRLVNAVDEALARRGQLPPERVRIYETEALVDTGAVRCALPPFVADQLGLARVARYMAQYADGRLEEVDLTEGFVLEVLGRRTTEEALVLGDEVLIGQTALEKLDLVVDCQRRALVPNPAHPDQPVSKVKFALGRHKGLLLQTADSSAVANCSL</sequence>
<dbReference type="EMBL" id="AP011795">
    <property type="protein sequence ID" value="BAL58179.1"/>
    <property type="molecule type" value="Genomic_DNA"/>
</dbReference>
<proteinExistence type="predicted"/>
<dbReference type="InterPro" id="IPR021109">
    <property type="entry name" value="Peptidase_aspartic_dom_sf"/>
</dbReference>
<accession>H5SPU3</accession>
<evidence type="ECO:0000313" key="1">
    <source>
        <dbReference type="EMBL" id="BAL56217.1"/>
    </source>
</evidence>
<dbReference type="AlphaFoldDB" id="H5SPU3"/>
<dbReference type="EMBL" id="AP011740">
    <property type="protein sequence ID" value="BAL56217.1"/>
    <property type="molecule type" value="Genomic_DNA"/>
</dbReference>